<gene>
    <name evidence="1" type="ORF">SAMN05444362_10976</name>
</gene>
<proteinExistence type="predicted"/>
<dbReference type="Proteomes" id="UP000184480">
    <property type="component" value="Unassembled WGS sequence"/>
</dbReference>
<dbReference type="Gene3D" id="3.30.530.20">
    <property type="match status" value="1"/>
</dbReference>
<evidence type="ECO:0008006" key="3">
    <source>
        <dbReference type="Google" id="ProtNLM"/>
    </source>
</evidence>
<organism evidence="1 2">
    <name type="scientific">Dysgonomonas macrotermitis</name>
    <dbReference type="NCBI Taxonomy" id="1346286"/>
    <lineage>
        <taxon>Bacteria</taxon>
        <taxon>Pseudomonadati</taxon>
        <taxon>Bacteroidota</taxon>
        <taxon>Bacteroidia</taxon>
        <taxon>Bacteroidales</taxon>
        <taxon>Dysgonomonadaceae</taxon>
        <taxon>Dysgonomonas</taxon>
    </lineage>
</organism>
<dbReference type="CDD" id="cd07812">
    <property type="entry name" value="SRPBCC"/>
    <property type="match status" value="1"/>
</dbReference>
<evidence type="ECO:0000313" key="1">
    <source>
        <dbReference type="EMBL" id="SHF71348.1"/>
    </source>
</evidence>
<accession>A0A1M5DWC5</accession>
<dbReference type="STRING" id="1346286.SAMN05444362_10976"/>
<dbReference type="InterPro" id="IPR023393">
    <property type="entry name" value="START-like_dom_sf"/>
</dbReference>
<evidence type="ECO:0000313" key="2">
    <source>
        <dbReference type="Proteomes" id="UP000184480"/>
    </source>
</evidence>
<dbReference type="RefSeq" id="WP_244893474.1">
    <property type="nucleotide sequence ID" value="NZ_FQUC01000009.1"/>
</dbReference>
<keyword evidence="2" id="KW-1185">Reference proteome</keyword>
<name>A0A1M5DWC5_9BACT</name>
<protein>
    <recommendedName>
        <fullName evidence="3">Polyketide cyclase / dehydrase and lipid transport</fullName>
    </recommendedName>
</protein>
<sequence>MMACYILLFIAGLILVVFIVGLCLPKERVVICQTTLNAPPENVYNIVTDNDNWHYRKSIQELRIVDRNGGAEKWVETSADGTTIDFATREKIPYSFYSFDMESKLFKGYWTADIKEIAGGKTLFTATEYIQVKNPVIKVLSYLFFDIKKLMADYQNDLMLEIEKRNSK</sequence>
<dbReference type="EMBL" id="FQUC01000009">
    <property type="protein sequence ID" value="SHF71348.1"/>
    <property type="molecule type" value="Genomic_DNA"/>
</dbReference>
<reference evidence="2" key="1">
    <citation type="submission" date="2016-11" db="EMBL/GenBank/DDBJ databases">
        <authorList>
            <person name="Varghese N."/>
            <person name="Submissions S."/>
        </authorList>
    </citation>
    <scope>NUCLEOTIDE SEQUENCE [LARGE SCALE GENOMIC DNA]</scope>
    <source>
        <strain evidence="2">DSM 27370</strain>
    </source>
</reference>
<dbReference type="AlphaFoldDB" id="A0A1M5DWC5"/>
<dbReference type="SUPFAM" id="SSF55961">
    <property type="entry name" value="Bet v1-like"/>
    <property type="match status" value="1"/>
</dbReference>